<comment type="caution">
    <text evidence="1">The sequence shown here is derived from an EMBL/GenBank/DDBJ whole genome shotgun (WGS) entry which is preliminary data.</text>
</comment>
<keyword evidence="2" id="KW-1185">Reference proteome</keyword>
<name>A0A367RY04_9NOSO</name>
<dbReference type="EMBL" id="LXQD01000053">
    <property type="protein sequence ID" value="RCJ40574.1"/>
    <property type="molecule type" value="Genomic_DNA"/>
</dbReference>
<evidence type="ECO:0000313" key="2">
    <source>
        <dbReference type="Proteomes" id="UP000252107"/>
    </source>
</evidence>
<proteinExistence type="predicted"/>
<protein>
    <submittedName>
        <fullName evidence="1">Uncharacterized protein</fullName>
    </submittedName>
</protein>
<dbReference type="Proteomes" id="UP000252107">
    <property type="component" value="Unassembled WGS sequence"/>
</dbReference>
<organism evidence="1 2">
    <name type="scientific">Nostoc minutum NIES-26</name>
    <dbReference type="NCBI Taxonomy" id="1844469"/>
    <lineage>
        <taxon>Bacteria</taxon>
        <taxon>Bacillati</taxon>
        <taxon>Cyanobacteriota</taxon>
        <taxon>Cyanophyceae</taxon>
        <taxon>Nostocales</taxon>
        <taxon>Nostocaceae</taxon>
        <taxon>Nostoc</taxon>
    </lineage>
</organism>
<dbReference type="AlphaFoldDB" id="A0A367RY04"/>
<accession>A0A367RY04</accession>
<evidence type="ECO:0000313" key="1">
    <source>
        <dbReference type="EMBL" id="RCJ40574.1"/>
    </source>
</evidence>
<sequence>MTQNEIPRKFYPLTPEVAKTLRKSKLTSVEWRFWVHLVPNLAKLVLAQVTCLEFAITVTFKQVQP</sequence>
<gene>
    <name evidence="1" type="ORF">A6770_37955</name>
</gene>
<reference evidence="1" key="1">
    <citation type="submission" date="2016-04" db="EMBL/GenBank/DDBJ databases">
        <authorList>
            <person name="Tabuchi Yagui T.R."/>
        </authorList>
    </citation>
    <scope>NUCLEOTIDE SEQUENCE [LARGE SCALE GENOMIC DNA]</scope>
    <source>
        <strain evidence="1">NIES-26</strain>
    </source>
</reference>